<dbReference type="Proteomes" id="UP000826661">
    <property type="component" value="Chromosome IV"/>
</dbReference>
<organism evidence="2 3">
    <name type="scientific">Trichoderma simmonsii</name>
    <dbReference type="NCBI Taxonomy" id="1491479"/>
    <lineage>
        <taxon>Eukaryota</taxon>
        <taxon>Fungi</taxon>
        <taxon>Dikarya</taxon>
        <taxon>Ascomycota</taxon>
        <taxon>Pezizomycotina</taxon>
        <taxon>Sordariomycetes</taxon>
        <taxon>Hypocreomycetidae</taxon>
        <taxon>Hypocreales</taxon>
        <taxon>Hypocreaceae</taxon>
        <taxon>Trichoderma</taxon>
    </lineage>
</organism>
<evidence type="ECO:0000313" key="2">
    <source>
        <dbReference type="EMBL" id="QYT00975.1"/>
    </source>
</evidence>
<protein>
    <submittedName>
        <fullName evidence="2">Uncharacterized protein</fullName>
    </submittedName>
</protein>
<keyword evidence="1" id="KW-0732">Signal</keyword>
<feature type="chain" id="PRO_5034872490" evidence="1">
    <location>
        <begin position="20"/>
        <end position="180"/>
    </location>
</feature>
<dbReference type="EMBL" id="CP075867">
    <property type="protein sequence ID" value="QYT00975.1"/>
    <property type="molecule type" value="Genomic_DNA"/>
</dbReference>
<gene>
    <name evidence="2" type="ORF">H0G86_008032</name>
</gene>
<dbReference type="AlphaFoldDB" id="A0A8G0LHN5"/>
<dbReference type="GO" id="GO:0005576">
    <property type="term" value="C:extracellular region"/>
    <property type="evidence" value="ECO:0007669"/>
    <property type="project" value="TreeGrafter"/>
</dbReference>
<feature type="signal peptide" evidence="1">
    <location>
        <begin position="1"/>
        <end position="19"/>
    </location>
</feature>
<sequence>MVAITKFLWLALAATTATAAAIVQRDVATVQNDIKQKIGPIWTTLKNDIDAFPNSGSEEEAAIQSGFGDAILALEETTADIKSTGSFGLVSGTTIFADIQLLVPTFLSTLVTLVAQKPTWDNIPDGTPSILSRLQIAEIVMSEFLDAVVASEPILLKPGGYALKAQLTGAFATAIAVYSA</sequence>
<dbReference type="PANTHER" id="PTHR38123">
    <property type="entry name" value="CELL WALL SERINE-THREONINE-RICH GALACTOMANNOPROTEIN MP1 (AFU_ORTHOLOGUE AFUA_4G03240)"/>
    <property type="match status" value="1"/>
</dbReference>
<evidence type="ECO:0000313" key="3">
    <source>
        <dbReference type="Proteomes" id="UP000826661"/>
    </source>
</evidence>
<dbReference type="InterPro" id="IPR021054">
    <property type="entry name" value="Cell_wall_mannoprotein_1"/>
</dbReference>
<dbReference type="Pfam" id="PF12296">
    <property type="entry name" value="HsbA"/>
    <property type="match status" value="1"/>
</dbReference>
<dbReference type="PANTHER" id="PTHR38123:SF6">
    <property type="entry name" value="CELL WALL SERINE-THREONINE-RICH GALACTOMANNOPROTEIN MP1 (AFU_ORTHOLOGUE AFUA_4G03240)"/>
    <property type="match status" value="1"/>
</dbReference>
<accession>A0A8G0LHN5</accession>
<name>A0A8G0LHN5_9HYPO</name>
<proteinExistence type="predicted"/>
<keyword evidence="3" id="KW-1185">Reference proteome</keyword>
<reference evidence="2 3" key="1">
    <citation type="journal article" date="2021" name="BMC Genomics">
        <title>Telomere-to-telomere genome assembly of asparaginase-producing Trichoderma simmonsii.</title>
        <authorList>
            <person name="Chung D."/>
            <person name="Kwon Y.M."/>
            <person name="Yang Y."/>
        </authorList>
    </citation>
    <scope>NUCLEOTIDE SEQUENCE [LARGE SCALE GENOMIC DNA]</scope>
    <source>
        <strain evidence="2 3">GH-Sj1</strain>
    </source>
</reference>
<evidence type="ECO:0000256" key="1">
    <source>
        <dbReference type="SAM" id="SignalP"/>
    </source>
</evidence>